<dbReference type="Gene3D" id="2.60.120.1440">
    <property type="match status" value="1"/>
</dbReference>
<dbReference type="GO" id="GO:0016989">
    <property type="term" value="F:sigma factor antagonist activity"/>
    <property type="evidence" value="ECO:0007669"/>
    <property type="project" value="TreeGrafter"/>
</dbReference>
<dbReference type="Gene3D" id="3.55.50.30">
    <property type="match status" value="1"/>
</dbReference>
<protein>
    <recommendedName>
        <fullName evidence="1">FecR protein domain-containing protein</fullName>
    </recommendedName>
</protein>
<evidence type="ECO:0000313" key="2">
    <source>
        <dbReference type="EMBL" id="GGB95614.1"/>
    </source>
</evidence>
<dbReference type="EMBL" id="BMCG01000001">
    <property type="protein sequence ID" value="GGB95614.1"/>
    <property type="molecule type" value="Genomic_DNA"/>
</dbReference>
<reference evidence="2" key="1">
    <citation type="journal article" date="2014" name="Int. J. Syst. Evol. Microbiol.">
        <title>Complete genome sequence of Corynebacterium casei LMG S-19264T (=DSM 44701T), isolated from a smear-ripened cheese.</title>
        <authorList>
            <consortium name="US DOE Joint Genome Institute (JGI-PGF)"/>
            <person name="Walter F."/>
            <person name="Albersmeier A."/>
            <person name="Kalinowski J."/>
            <person name="Ruckert C."/>
        </authorList>
    </citation>
    <scope>NUCLEOTIDE SEQUENCE</scope>
    <source>
        <strain evidence="2">CCM 7086</strain>
    </source>
</reference>
<name>A0A8J2XX03_9BURK</name>
<dbReference type="InterPro" id="IPR012373">
    <property type="entry name" value="Ferrdict_sens_TM"/>
</dbReference>
<feature type="domain" description="FecR protein" evidence="1">
    <location>
        <begin position="2"/>
        <end position="75"/>
    </location>
</feature>
<dbReference type="PANTHER" id="PTHR30273:SF2">
    <property type="entry name" value="PROTEIN FECR"/>
    <property type="match status" value="1"/>
</dbReference>
<dbReference type="PANTHER" id="PTHR30273">
    <property type="entry name" value="PERIPLASMIC SIGNAL SENSOR AND SIGMA FACTOR ACTIVATOR FECR-RELATED"/>
    <property type="match status" value="1"/>
</dbReference>
<organism evidence="2 3">
    <name type="scientific">Oxalicibacterium flavum</name>
    <dbReference type="NCBI Taxonomy" id="179467"/>
    <lineage>
        <taxon>Bacteria</taxon>
        <taxon>Pseudomonadati</taxon>
        <taxon>Pseudomonadota</taxon>
        <taxon>Betaproteobacteria</taxon>
        <taxon>Burkholderiales</taxon>
        <taxon>Oxalobacteraceae</taxon>
        <taxon>Oxalicibacterium</taxon>
    </lineage>
</organism>
<dbReference type="Pfam" id="PF04773">
    <property type="entry name" value="FecR"/>
    <property type="match status" value="1"/>
</dbReference>
<comment type="caution">
    <text evidence="2">The sequence shown here is derived from an EMBL/GenBank/DDBJ whole genome shotgun (WGS) entry which is preliminary data.</text>
</comment>
<reference evidence="2" key="2">
    <citation type="submission" date="2020-09" db="EMBL/GenBank/DDBJ databases">
        <authorList>
            <person name="Sun Q."/>
            <person name="Sedlacek I."/>
        </authorList>
    </citation>
    <scope>NUCLEOTIDE SEQUENCE</scope>
    <source>
        <strain evidence="2">CCM 7086</strain>
    </source>
</reference>
<proteinExistence type="predicted"/>
<gene>
    <name evidence="2" type="ORF">GCM10007205_01060</name>
</gene>
<dbReference type="Proteomes" id="UP000620266">
    <property type="component" value="Unassembled WGS sequence"/>
</dbReference>
<evidence type="ECO:0000313" key="3">
    <source>
        <dbReference type="Proteomes" id="UP000620266"/>
    </source>
</evidence>
<dbReference type="AlphaFoldDB" id="A0A8J2XX03"/>
<accession>A0A8J2XX03</accession>
<evidence type="ECO:0000259" key="1">
    <source>
        <dbReference type="Pfam" id="PF04773"/>
    </source>
</evidence>
<dbReference type="InterPro" id="IPR006860">
    <property type="entry name" value="FecR"/>
</dbReference>
<keyword evidence="3" id="KW-1185">Reference proteome</keyword>
<sequence>MEMNTQTRINVNDVAPEIAAVRLLNGEAEFDADRLTVEKVVVQASSGAVYARHARFQIRYTDRDVCVTCTRGSVEVRLGALGTAIYAGQQLTFNDNMLGTPALADTSSVTAWKRRMLIFSQASLAEVVQEVNRYRSGKLILRGERLAKQKVQASFSLDRLEDVVALIRDVYGARTTSLPGGIVIFQQA</sequence>